<comment type="caution">
    <text evidence="8">The sequence shown here is derived from an EMBL/GenBank/DDBJ whole genome shotgun (WGS) entry which is preliminary data.</text>
</comment>
<keyword evidence="5 6" id="KW-0472">Membrane</keyword>
<feature type="transmembrane region" description="Helical" evidence="6">
    <location>
        <begin position="106"/>
        <end position="131"/>
    </location>
</feature>
<evidence type="ECO:0000256" key="1">
    <source>
        <dbReference type="ARBA" id="ARBA00004127"/>
    </source>
</evidence>
<feature type="domain" description="3-oxo-5-alpha-steroid 4-dehydrogenase C-terminal" evidence="7">
    <location>
        <begin position="82"/>
        <end position="130"/>
    </location>
</feature>
<keyword evidence="4 6" id="KW-1133">Transmembrane helix</keyword>
<proteinExistence type="predicted"/>
<comment type="subcellular location">
    <subcellularLocation>
        <location evidence="1">Endomembrane system</location>
        <topology evidence="1">Multi-pass membrane protein</topology>
    </subcellularLocation>
</comment>
<dbReference type="AlphaFoldDB" id="A0AAD6W6Q8"/>
<dbReference type="GO" id="GO:0016095">
    <property type="term" value="P:polyprenol catabolic process"/>
    <property type="evidence" value="ECO:0007669"/>
    <property type="project" value="TreeGrafter"/>
</dbReference>
<evidence type="ECO:0000256" key="4">
    <source>
        <dbReference type="ARBA" id="ARBA00022989"/>
    </source>
</evidence>
<evidence type="ECO:0000313" key="8">
    <source>
        <dbReference type="EMBL" id="KAJ7001355.1"/>
    </source>
</evidence>
<keyword evidence="3 6" id="KW-0812">Transmembrane</keyword>
<dbReference type="EMBL" id="JAQIZT010000004">
    <property type="protein sequence ID" value="KAJ7001355.1"/>
    <property type="molecule type" value="Genomic_DNA"/>
</dbReference>
<dbReference type="PROSITE" id="PS50244">
    <property type="entry name" value="S5A_REDUCTASE"/>
    <property type="match status" value="1"/>
</dbReference>
<dbReference type="InterPro" id="IPR039698">
    <property type="entry name" value="Dfg10/SRD5A3"/>
</dbReference>
<organism evidence="8 9">
    <name type="scientific">Populus alba x Populus x berolinensis</name>
    <dbReference type="NCBI Taxonomy" id="444605"/>
    <lineage>
        <taxon>Eukaryota</taxon>
        <taxon>Viridiplantae</taxon>
        <taxon>Streptophyta</taxon>
        <taxon>Embryophyta</taxon>
        <taxon>Tracheophyta</taxon>
        <taxon>Spermatophyta</taxon>
        <taxon>Magnoliopsida</taxon>
        <taxon>eudicotyledons</taxon>
        <taxon>Gunneridae</taxon>
        <taxon>Pentapetalae</taxon>
        <taxon>rosids</taxon>
        <taxon>fabids</taxon>
        <taxon>Malpighiales</taxon>
        <taxon>Salicaceae</taxon>
        <taxon>Saliceae</taxon>
        <taxon>Populus</taxon>
    </lineage>
</organism>
<reference evidence="8 9" key="1">
    <citation type="journal article" date="2023" name="Mol. Ecol. Resour.">
        <title>Chromosome-level genome assembly of a triploid poplar Populus alba 'Berolinensis'.</title>
        <authorList>
            <person name="Chen S."/>
            <person name="Yu Y."/>
            <person name="Wang X."/>
            <person name="Wang S."/>
            <person name="Zhang T."/>
            <person name="Zhou Y."/>
            <person name="He R."/>
            <person name="Meng N."/>
            <person name="Wang Y."/>
            <person name="Liu W."/>
            <person name="Liu Z."/>
            <person name="Liu J."/>
            <person name="Guo Q."/>
            <person name="Huang H."/>
            <person name="Sederoff R.R."/>
            <person name="Wang G."/>
            <person name="Qu G."/>
            <person name="Chen S."/>
        </authorList>
    </citation>
    <scope>NUCLEOTIDE SEQUENCE [LARGE SCALE GENOMIC DNA]</scope>
    <source>
        <strain evidence="8">SC-2020</strain>
    </source>
</reference>
<dbReference type="Proteomes" id="UP001164929">
    <property type="component" value="Chromosome 4"/>
</dbReference>
<dbReference type="PANTHER" id="PTHR14624:SF0">
    <property type="entry name" value="POLYPRENOL REDUCTASE"/>
    <property type="match status" value="1"/>
</dbReference>
<evidence type="ECO:0000256" key="5">
    <source>
        <dbReference type="ARBA" id="ARBA00023136"/>
    </source>
</evidence>
<dbReference type="PANTHER" id="PTHR14624">
    <property type="entry name" value="DFG10 PROTEIN"/>
    <property type="match status" value="1"/>
</dbReference>
<dbReference type="Pfam" id="PF02544">
    <property type="entry name" value="Steroid_dh"/>
    <property type="match status" value="1"/>
</dbReference>
<dbReference type="GO" id="GO:0003865">
    <property type="term" value="F:3-oxo-5-alpha-steroid 4-dehydrogenase activity"/>
    <property type="evidence" value="ECO:0007669"/>
    <property type="project" value="TreeGrafter"/>
</dbReference>
<sequence>MNEDIVDTGQDTSPCFGWESWNVGSYSCKKEVCGNQMIFREMRSNNYMFSGKGRPSCCKIKRLAYILTFTIMMGSLREHVGKVDEYVIPRGDWFEIVSSPHYLAEIVIYAGIVFGSGGADLTIWLLFGFVLQKHIGGIFRNLTIIQATVLQLFHLYDKISKNTFPIVACCCHHGYHKFLTCDEKIFVENQISLIGEYLYHLKDGVLVSVHGMPRCPYRSIEFYLILLTSRPIRWCKD</sequence>
<accession>A0AAD6W6Q8</accession>
<evidence type="ECO:0000256" key="6">
    <source>
        <dbReference type="SAM" id="Phobius"/>
    </source>
</evidence>
<dbReference type="GO" id="GO:0006488">
    <property type="term" value="P:dolichol-linked oligosaccharide biosynthetic process"/>
    <property type="evidence" value="ECO:0007669"/>
    <property type="project" value="InterPro"/>
</dbReference>
<keyword evidence="9" id="KW-1185">Reference proteome</keyword>
<dbReference type="InterPro" id="IPR001104">
    <property type="entry name" value="3-oxo-5_a-steroid_4-DH_C"/>
</dbReference>
<evidence type="ECO:0000256" key="2">
    <source>
        <dbReference type="ARBA" id="ARBA00004922"/>
    </source>
</evidence>
<gene>
    <name evidence="8" type="ORF">NC653_011703</name>
</gene>
<comment type="pathway">
    <text evidence="2">Protein modification; protein glycosylation.</text>
</comment>
<protein>
    <recommendedName>
        <fullName evidence="7">3-oxo-5-alpha-steroid 4-dehydrogenase C-terminal domain-containing protein</fullName>
    </recommendedName>
</protein>
<evidence type="ECO:0000313" key="9">
    <source>
        <dbReference type="Proteomes" id="UP001164929"/>
    </source>
</evidence>
<name>A0AAD6W6Q8_9ROSI</name>
<evidence type="ECO:0000259" key="7">
    <source>
        <dbReference type="Pfam" id="PF02544"/>
    </source>
</evidence>
<evidence type="ECO:0000256" key="3">
    <source>
        <dbReference type="ARBA" id="ARBA00022692"/>
    </source>
</evidence>
<dbReference type="GO" id="GO:0005783">
    <property type="term" value="C:endoplasmic reticulum"/>
    <property type="evidence" value="ECO:0007669"/>
    <property type="project" value="TreeGrafter"/>
</dbReference>